<evidence type="ECO:0000313" key="3">
    <source>
        <dbReference type="Proteomes" id="UP000008810"/>
    </source>
</evidence>
<reference evidence="2" key="3">
    <citation type="submission" date="2018-08" db="UniProtKB">
        <authorList>
            <consortium name="EnsemblPlants"/>
        </authorList>
    </citation>
    <scope>IDENTIFICATION</scope>
    <source>
        <strain evidence="2">cv. Bd21</strain>
    </source>
</reference>
<dbReference type="OrthoDB" id="719513at2759"/>
<reference evidence="1 2" key="1">
    <citation type="journal article" date="2010" name="Nature">
        <title>Genome sequencing and analysis of the model grass Brachypodium distachyon.</title>
        <authorList>
            <consortium name="International Brachypodium Initiative"/>
        </authorList>
    </citation>
    <scope>NUCLEOTIDE SEQUENCE [LARGE SCALE GENOMIC DNA]</scope>
    <source>
        <strain evidence="1">Bd21</strain>
        <strain evidence="2">cv. Bd21</strain>
    </source>
</reference>
<dbReference type="GO" id="GO:0030598">
    <property type="term" value="F:rRNA N-glycosylase activity"/>
    <property type="evidence" value="ECO:0007669"/>
    <property type="project" value="InterPro"/>
</dbReference>
<sequence length="370" mass="41865">MAHVPENVFRKAKDKAVLTSIANKPPQRHYNDLTKFRLSTDAKPAGLLRLYKTIYANHVGISSAIIAKALWFATVEKPDSRGVPVSIPHQDLQHQTFHIIELVGPPGDLGPILQIPVRQEDSYCMGFRVLHPGEDDVSKAWFACMDAEFPRHLFPTVRPCAFSMAYNNICAIVIKKGILGQIHEYFSTFEINERATADGVILKDTVFFMFGEGQRFWCAQSLCVHHMNSISPGQPSPLMSTLIHEWHDISKAILKLWLAVLEEEEGLLVKNLLKKKESDQLLVRMHRLEALKTKGGRLISMEEAIVLLNHFMVKFSPLISFKRDGVFDLGSLAGKSLHLIKNCNVDVLKVLMRKDGYWRIFRLLELLGSS</sequence>
<dbReference type="SUPFAM" id="SSF56371">
    <property type="entry name" value="Ribosome inactivating proteins (RIP)"/>
    <property type="match status" value="1"/>
</dbReference>
<evidence type="ECO:0000313" key="2">
    <source>
        <dbReference type="EnsemblPlants" id="PNT62158"/>
    </source>
</evidence>
<name>A0A2K2CJF0_BRADI</name>
<dbReference type="Gramene" id="PNT62158">
    <property type="protein sequence ID" value="PNT62158"/>
    <property type="gene ID" value="BRADI_5g26366v3"/>
</dbReference>
<keyword evidence="3" id="KW-1185">Reference proteome</keyword>
<dbReference type="EnsemblPlants" id="PNT62158">
    <property type="protein sequence ID" value="PNT62158"/>
    <property type="gene ID" value="BRADI_5g26366v3"/>
</dbReference>
<dbReference type="GO" id="GO:0017148">
    <property type="term" value="P:negative regulation of translation"/>
    <property type="evidence" value="ECO:0007669"/>
    <property type="project" value="InterPro"/>
</dbReference>
<gene>
    <name evidence="2" type="primary">LOC106865571</name>
    <name evidence="1" type="ORF">BRADI_5g26366v3</name>
</gene>
<accession>A0A2K2CJF0</accession>
<dbReference type="KEGG" id="bdi:106865571"/>
<dbReference type="RefSeq" id="XP_014751283.1">
    <property type="nucleotide sequence ID" value="XM_014895797.2"/>
</dbReference>
<dbReference type="Proteomes" id="UP000008810">
    <property type="component" value="Chromosome 5"/>
</dbReference>
<reference evidence="1" key="2">
    <citation type="submission" date="2017-06" db="EMBL/GenBank/DDBJ databases">
        <title>WGS assembly of Brachypodium distachyon.</title>
        <authorList>
            <consortium name="The International Brachypodium Initiative"/>
            <person name="Lucas S."/>
            <person name="Harmon-Smith M."/>
            <person name="Lail K."/>
            <person name="Tice H."/>
            <person name="Grimwood J."/>
            <person name="Bruce D."/>
            <person name="Barry K."/>
            <person name="Shu S."/>
            <person name="Lindquist E."/>
            <person name="Wang M."/>
            <person name="Pitluck S."/>
            <person name="Vogel J.P."/>
            <person name="Garvin D.F."/>
            <person name="Mockler T.C."/>
            <person name="Schmutz J."/>
            <person name="Rokhsar D."/>
            <person name="Bevan M.W."/>
        </authorList>
    </citation>
    <scope>NUCLEOTIDE SEQUENCE</scope>
    <source>
        <strain evidence="1">Bd21</strain>
    </source>
</reference>
<evidence type="ECO:0000313" key="1">
    <source>
        <dbReference type="EMBL" id="PNT62158.1"/>
    </source>
</evidence>
<protein>
    <submittedName>
        <fullName evidence="1 2">Uncharacterized protein</fullName>
    </submittedName>
</protein>
<dbReference type="InterPro" id="IPR036041">
    <property type="entry name" value="Ribosome-inact_prot_sf"/>
</dbReference>
<dbReference type="GeneID" id="106865571"/>
<proteinExistence type="predicted"/>
<organism evidence="1">
    <name type="scientific">Brachypodium distachyon</name>
    <name type="common">Purple false brome</name>
    <name type="synonym">Trachynia distachya</name>
    <dbReference type="NCBI Taxonomy" id="15368"/>
    <lineage>
        <taxon>Eukaryota</taxon>
        <taxon>Viridiplantae</taxon>
        <taxon>Streptophyta</taxon>
        <taxon>Embryophyta</taxon>
        <taxon>Tracheophyta</taxon>
        <taxon>Spermatophyta</taxon>
        <taxon>Magnoliopsida</taxon>
        <taxon>Liliopsida</taxon>
        <taxon>Poales</taxon>
        <taxon>Poaceae</taxon>
        <taxon>BOP clade</taxon>
        <taxon>Pooideae</taxon>
        <taxon>Stipodae</taxon>
        <taxon>Brachypodieae</taxon>
        <taxon>Brachypodium</taxon>
    </lineage>
</organism>
<dbReference type="EMBL" id="CM000884">
    <property type="protein sequence ID" value="PNT62158.1"/>
    <property type="molecule type" value="Genomic_DNA"/>
</dbReference>
<dbReference type="AlphaFoldDB" id="A0A2K2CJF0"/>
<dbReference type="ExpressionAtlas" id="A0A2K2CJF0">
    <property type="expression patterns" value="baseline"/>
</dbReference>